<dbReference type="InterPro" id="IPR043917">
    <property type="entry name" value="DUF5753"/>
</dbReference>
<name>A0A401W225_STREY</name>
<reference evidence="2 3" key="1">
    <citation type="submission" date="2018-11" db="EMBL/GenBank/DDBJ databases">
        <title>Whole genome sequence of Streptomyces paromomycinus NBRC 15454(T).</title>
        <authorList>
            <person name="Komaki H."/>
            <person name="Tamura T."/>
        </authorList>
    </citation>
    <scope>NUCLEOTIDE SEQUENCE [LARGE SCALE GENOMIC DNA]</scope>
    <source>
        <strain evidence="2 3">NBRC 15454</strain>
    </source>
</reference>
<dbReference type="RefSeq" id="WP_125054489.1">
    <property type="nucleotide sequence ID" value="NZ_BHZD01000001.1"/>
</dbReference>
<protein>
    <submittedName>
        <fullName evidence="2">Transcriptional regulator</fullName>
    </submittedName>
</protein>
<dbReference type="SUPFAM" id="SSF47413">
    <property type="entry name" value="lambda repressor-like DNA-binding domains"/>
    <property type="match status" value="1"/>
</dbReference>
<keyword evidence="3" id="KW-1185">Reference proteome</keyword>
<dbReference type="AlphaFoldDB" id="A0A401W225"/>
<dbReference type="Pfam" id="PF13560">
    <property type="entry name" value="HTH_31"/>
    <property type="match status" value="1"/>
</dbReference>
<dbReference type="PROSITE" id="PS50943">
    <property type="entry name" value="HTH_CROC1"/>
    <property type="match status" value="1"/>
</dbReference>
<dbReference type="GO" id="GO:0003677">
    <property type="term" value="F:DNA binding"/>
    <property type="evidence" value="ECO:0007669"/>
    <property type="project" value="InterPro"/>
</dbReference>
<dbReference type="InterPro" id="IPR010982">
    <property type="entry name" value="Lambda_DNA-bd_dom_sf"/>
</dbReference>
<dbReference type="Gene3D" id="1.10.260.40">
    <property type="entry name" value="lambda repressor-like DNA-binding domains"/>
    <property type="match status" value="1"/>
</dbReference>
<feature type="domain" description="HTH cro/C1-type" evidence="1">
    <location>
        <begin position="18"/>
        <end position="72"/>
    </location>
</feature>
<dbReference type="InterPro" id="IPR001387">
    <property type="entry name" value="Cro/C1-type_HTH"/>
</dbReference>
<proteinExistence type="predicted"/>
<dbReference type="Proteomes" id="UP000286746">
    <property type="component" value="Unassembled WGS sequence"/>
</dbReference>
<accession>A0A401W225</accession>
<dbReference type="EMBL" id="BHZD01000001">
    <property type="protein sequence ID" value="GCD43342.1"/>
    <property type="molecule type" value="Genomic_DNA"/>
</dbReference>
<evidence type="ECO:0000313" key="2">
    <source>
        <dbReference type="EMBL" id="GCD43342.1"/>
    </source>
</evidence>
<evidence type="ECO:0000259" key="1">
    <source>
        <dbReference type="PROSITE" id="PS50943"/>
    </source>
</evidence>
<evidence type="ECO:0000313" key="3">
    <source>
        <dbReference type="Proteomes" id="UP000286746"/>
    </source>
</evidence>
<dbReference type="Pfam" id="PF19054">
    <property type="entry name" value="DUF5753"/>
    <property type="match status" value="1"/>
</dbReference>
<dbReference type="CDD" id="cd00093">
    <property type="entry name" value="HTH_XRE"/>
    <property type="match status" value="1"/>
</dbReference>
<sequence length="283" mass="31297">MPAREAPTVRQRRLGGELRKLRERAGLSATEAGALTGLGQSRVSNIEVARIGVSADRVRTLARAYGCADAAFVEALAVMAAGGKRGWWEDYREKLLPGLLDLAEMEQNATAIRTAQVSHLPGLLQTADYARLTFLQNVPEPSPPHVEHLVSHRIKRQEVLYRKSPVPYTAIIHEAALRMEFGGHSLTRKQLEHILAMSERERITVLVIPFSAGIFPGAGQTVTYAEGQVPQLDTVQLDTEHGAVFEYADARLDMYRTFMERFEAMALGEAASRDFIHGIVNNL</sequence>
<dbReference type="SMART" id="SM00530">
    <property type="entry name" value="HTH_XRE"/>
    <property type="match status" value="1"/>
</dbReference>
<organism evidence="2 3">
    <name type="scientific">Streptomyces paromomycinus</name>
    <name type="common">Streptomyces rimosus subsp. paromomycinus</name>
    <dbReference type="NCBI Taxonomy" id="92743"/>
    <lineage>
        <taxon>Bacteria</taxon>
        <taxon>Bacillati</taxon>
        <taxon>Actinomycetota</taxon>
        <taxon>Actinomycetes</taxon>
        <taxon>Kitasatosporales</taxon>
        <taxon>Streptomycetaceae</taxon>
        <taxon>Streptomyces</taxon>
    </lineage>
</organism>
<gene>
    <name evidence="2" type="ORF">GKJPGBOP_03023</name>
</gene>
<comment type="caution">
    <text evidence="2">The sequence shown here is derived from an EMBL/GenBank/DDBJ whole genome shotgun (WGS) entry which is preliminary data.</text>
</comment>